<comment type="caution">
    <text evidence="1">The sequence shown here is derived from an EMBL/GenBank/DDBJ whole genome shotgun (WGS) entry which is preliminary data.</text>
</comment>
<name>A0ABR9IT74_RHIVS</name>
<gene>
    <name evidence="1" type="ORF">H4W29_003243</name>
</gene>
<keyword evidence="2" id="KW-1185">Reference proteome</keyword>
<sequence length="98" mass="11045">MVTSKCIRETWSRLQVPFNSCKTRRSKLFTTERETGPVGLCLSCQKNSHISVKISLKPQLVKEITGMARFLTPGRFPHGGRYTAYSIGPKIGIDFRKA</sequence>
<evidence type="ECO:0000313" key="1">
    <source>
        <dbReference type="EMBL" id="MBE1506062.1"/>
    </source>
</evidence>
<dbReference type="EMBL" id="JADBEC010000001">
    <property type="protein sequence ID" value="MBE1506062.1"/>
    <property type="molecule type" value="Genomic_DNA"/>
</dbReference>
<accession>A0ABR9IT74</accession>
<dbReference type="Proteomes" id="UP000620262">
    <property type="component" value="Unassembled WGS sequence"/>
</dbReference>
<reference evidence="1 2" key="1">
    <citation type="submission" date="2020-10" db="EMBL/GenBank/DDBJ databases">
        <title>Sequencing the genomes of 1000 actinobacteria strains.</title>
        <authorList>
            <person name="Klenk H.-P."/>
        </authorList>
    </citation>
    <scope>NUCLEOTIDE SEQUENCE [LARGE SCALE GENOMIC DNA]</scope>
    <source>
        <strain evidence="1 2">DSM 7307</strain>
    </source>
</reference>
<organism evidence="1 2">
    <name type="scientific">Rhizobium viscosum</name>
    <name type="common">Arthrobacter viscosus</name>
    <dbReference type="NCBI Taxonomy" id="1673"/>
    <lineage>
        <taxon>Bacteria</taxon>
        <taxon>Pseudomonadati</taxon>
        <taxon>Pseudomonadota</taxon>
        <taxon>Alphaproteobacteria</taxon>
        <taxon>Hyphomicrobiales</taxon>
        <taxon>Rhizobiaceae</taxon>
        <taxon>Rhizobium/Agrobacterium group</taxon>
        <taxon>Rhizobium</taxon>
    </lineage>
</organism>
<protein>
    <submittedName>
        <fullName evidence="1">Uncharacterized protein</fullName>
    </submittedName>
</protein>
<proteinExistence type="predicted"/>
<evidence type="ECO:0000313" key="2">
    <source>
        <dbReference type="Proteomes" id="UP000620262"/>
    </source>
</evidence>